<keyword evidence="1" id="KW-0175">Coiled coil</keyword>
<name>A0A9X0CUK1_9CNID</name>
<organism evidence="3 4">
    <name type="scientific">Desmophyllum pertusum</name>
    <dbReference type="NCBI Taxonomy" id="174260"/>
    <lineage>
        <taxon>Eukaryota</taxon>
        <taxon>Metazoa</taxon>
        <taxon>Cnidaria</taxon>
        <taxon>Anthozoa</taxon>
        <taxon>Hexacorallia</taxon>
        <taxon>Scleractinia</taxon>
        <taxon>Caryophylliina</taxon>
        <taxon>Caryophylliidae</taxon>
        <taxon>Desmophyllum</taxon>
    </lineage>
</organism>
<feature type="compositionally biased region" description="Polar residues" evidence="2">
    <location>
        <begin position="93"/>
        <end position="102"/>
    </location>
</feature>
<accession>A0A9X0CUK1</accession>
<protein>
    <submittedName>
        <fullName evidence="3">Uncharacterized protein</fullName>
    </submittedName>
</protein>
<proteinExistence type="predicted"/>
<evidence type="ECO:0000313" key="3">
    <source>
        <dbReference type="EMBL" id="KAJ7374758.1"/>
    </source>
</evidence>
<dbReference type="Proteomes" id="UP001163046">
    <property type="component" value="Unassembled WGS sequence"/>
</dbReference>
<keyword evidence="4" id="KW-1185">Reference proteome</keyword>
<comment type="caution">
    <text evidence="3">The sequence shown here is derived from an EMBL/GenBank/DDBJ whole genome shotgun (WGS) entry which is preliminary data.</text>
</comment>
<dbReference type="EMBL" id="MU826827">
    <property type="protein sequence ID" value="KAJ7374758.1"/>
    <property type="molecule type" value="Genomic_DNA"/>
</dbReference>
<dbReference type="AlphaFoldDB" id="A0A9X0CUK1"/>
<reference evidence="3" key="1">
    <citation type="submission" date="2023-01" db="EMBL/GenBank/DDBJ databases">
        <title>Genome assembly of the deep-sea coral Lophelia pertusa.</title>
        <authorList>
            <person name="Herrera S."/>
            <person name="Cordes E."/>
        </authorList>
    </citation>
    <scope>NUCLEOTIDE SEQUENCE</scope>
    <source>
        <strain evidence="3">USNM1676648</strain>
        <tissue evidence="3">Polyp</tissue>
    </source>
</reference>
<gene>
    <name evidence="3" type="ORF">OS493_005106</name>
</gene>
<feature type="coiled-coil region" evidence="1">
    <location>
        <begin position="347"/>
        <end position="456"/>
    </location>
</feature>
<sequence>MLYIPVVEISLADLLYTQLVRYGKIVRKKVEEFSSSREAELSTLRDVRIVVIDDETISFFREEFVKRYTSQYTSSSPTDLTALERPSGEKQESSPILNSSVKQPSISSADTVVNPSNFSEIHVAKLPYGRGRGILLANLSRRRNGEVVSKASGSTQLLTKGETKNTEARRGRDITYATTNTPPGLTVTEGKERQDSKQIEQGSDANNNWRQVQSDVGQMRQALDKEKCVRNIRKQELREKETFLINTLQHTLCEEQQVRTRVEEELIQARIACNELEVRSGNELAQMRQTLNNEIRLRNNREQELREKGESIDELQKTLVVEQQARTRVGEELTQARSACTVLERGLQDERQVKENAIREQRRLLEEERQQKSDLEDRLRTLQLQMEQERNRYEQNEMLSRQSLQQELRVNENAIREQRRLLEEERQQKTDLEDRLRTLQLQMEEERNRYASTERELHQSYLRLRRH</sequence>
<feature type="region of interest" description="Disordered" evidence="2">
    <location>
        <begin position="73"/>
        <end position="102"/>
    </location>
</feature>
<evidence type="ECO:0000256" key="2">
    <source>
        <dbReference type="SAM" id="MobiDB-lite"/>
    </source>
</evidence>
<evidence type="ECO:0000313" key="4">
    <source>
        <dbReference type="Proteomes" id="UP001163046"/>
    </source>
</evidence>
<feature type="region of interest" description="Disordered" evidence="2">
    <location>
        <begin position="147"/>
        <end position="168"/>
    </location>
</feature>
<evidence type="ECO:0000256" key="1">
    <source>
        <dbReference type="SAM" id="Coils"/>
    </source>
</evidence>
<feature type="coiled-coil region" evidence="1">
    <location>
        <begin position="259"/>
        <end position="318"/>
    </location>
</feature>